<dbReference type="InterPro" id="IPR013083">
    <property type="entry name" value="Znf_RING/FYVE/PHD"/>
</dbReference>
<dbReference type="Proteomes" id="UP001151529">
    <property type="component" value="Chromosome 10"/>
</dbReference>
<keyword evidence="5" id="KW-1185">Reference proteome</keyword>
<protein>
    <submittedName>
        <fullName evidence="4">RBR FAMILY RING FINGER AND IBR DOMAIN-CONTAINING</fullName>
    </submittedName>
</protein>
<dbReference type="Pfam" id="PF21235">
    <property type="entry name" value="UBA_ARI1"/>
    <property type="match status" value="1"/>
</dbReference>
<evidence type="ECO:0000259" key="3">
    <source>
        <dbReference type="PROSITE" id="PS50089"/>
    </source>
</evidence>
<dbReference type="EMBL" id="JAPFFL010000006">
    <property type="protein sequence ID" value="KAJ6720662.1"/>
    <property type="molecule type" value="Genomic_DNA"/>
</dbReference>
<dbReference type="AlphaFoldDB" id="A0A9Q0TZH2"/>
<feature type="region of interest" description="Disordered" evidence="2">
    <location>
        <begin position="1"/>
        <end position="54"/>
    </location>
</feature>
<keyword evidence="1" id="KW-0862">Zinc</keyword>
<feature type="compositionally biased region" description="Acidic residues" evidence="2">
    <location>
        <begin position="16"/>
        <end position="52"/>
    </location>
</feature>
<keyword evidence="1" id="KW-0479">Metal-binding</keyword>
<evidence type="ECO:0000256" key="2">
    <source>
        <dbReference type="SAM" id="MobiDB-lite"/>
    </source>
</evidence>
<sequence length="190" mass="21474">MDSEEELDMQDAAAESAEDDFYSGGEEDGFDSDDADVADYEFIDNDSDDSDDLVSHRHQQNYTVLSEEDIRQRQDDDVTRIATVLSISKVAASILLRHYNWSVSKVHDEWFADEEKVRKAVGLLEEPAVPFPDGREMTCGICFETYPSDRLLAAACGHPFCNSCWAVVFLMAIDEGVPTSFFFFFFSWSS</sequence>
<dbReference type="GO" id="GO:0008270">
    <property type="term" value="F:zinc ion binding"/>
    <property type="evidence" value="ECO:0007669"/>
    <property type="project" value="UniProtKB-KW"/>
</dbReference>
<dbReference type="OrthoDB" id="1721571at2759"/>
<dbReference type="PROSITE" id="PS50089">
    <property type="entry name" value="ZF_RING_2"/>
    <property type="match status" value="1"/>
</dbReference>
<dbReference type="InterPro" id="IPR048962">
    <property type="entry name" value="ARIH1-like_UBL"/>
</dbReference>
<keyword evidence="1" id="KW-0863">Zinc-finger</keyword>
<proteinExistence type="predicted"/>
<evidence type="ECO:0000313" key="4">
    <source>
        <dbReference type="EMBL" id="KAJ6720662.1"/>
    </source>
</evidence>
<accession>A0A9Q0TZH2</accession>
<dbReference type="InterPro" id="IPR001841">
    <property type="entry name" value="Znf_RING"/>
</dbReference>
<dbReference type="SUPFAM" id="SSF57850">
    <property type="entry name" value="RING/U-box"/>
    <property type="match status" value="1"/>
</dbReference>
<name>A0A9Q0TZH2_SALVM</name>
<evidence type="ECO:0000256" key="1">
    <source>
        <dbReference type="PROSITE-ProRule" id="PRU00175"/>
    </source>
</evidence>
<comment type="caution">
    <text evidence="4">The sequence shown here is derived from an EMBL/GenBank/DDBJ whole genome shotgun (WGS) entry which is preliminary data.</text>
</comment>
<evidence type="ECO:0000313" key="5">
    <source>
        <dbReference type="Proteomes" id="UP001151529"/>
    </source>
</evidence>
<gene>
    <name evidence="4" type="ORF">OIU85_023837</name>
</gene>
<dbReference type="Gene3D" id="3.30.40.10">
    <property type="entry name" value="Zinc/RING finger domain, C3HC4 (zinc finger)"/>
    <property type="match status" value="1"/>
</dbReference>
<organism evidence="4 5">
    <name type="scientific">Salix viminalis</name>
    <name type="common">Common osier</name>
    <name type="synonym">Basket willow</name>
    <dbReference type="NCBI Taxonomy" id="40686"/>
    <lineage>
        <taxon>Eukaryota</taxon>
        <taxon>Viridiplantae</taxon>
        <taxon>Streptophyta</taxon>
        <taxon>Embryophyta</taxon>
        <taxon>Tracheophyta</taxon>
        <taxon>Spermatophyta</taxon>
        <taxon>Magnoliopsida</taxon>
        <taxon>eudicotyledons</taxon>
        <taxon>Gunneridae</taxon>
        <taxon>Pentapetalae</taxon>
        <taxon>rosids</taxon>
        <taxon>fabids</taxon>
        <taxon>Malpighiales</taxon>
        <taxon>Salicaceae</taxon>
        <taxon>Saliceae</taxon>
        <taxon>Salix</taxon>
    </lineage>
</organism>
<reference evidence="4" key="2">
    <citation type="journal article" date="2023" name="Int. J. Mol. Sci.">
        <title>De Novo Assembly and Annotation of 11 Diverse Shrub Willow (Salix) Genomes Reveals Novel Gene Organization in Sex-Linked Regions.</title>
        <authorList>
            <person name="Hyden B."/>
            <person name="Feng K."/>
            <person name="Yates T.B."/>
            <person name="Jawdy S."/>
            <person name="Cereghino C."/>
            <person name="Smart L.B."/>
            <person name="Muchero W."/>
        </authorList>
    </citation>
    <scope>NUCLEOTIDE SEQUENCE [LARGE SCALE GENOMIC DNA]</scope>
    <source>
        <tissue evidence="4">Shoot tip</tissue>
    </source>
</reference>
<reference evidence="4" key="1">
    <citation type="submission" date="2022-11" db="EMBL/GenBank/DDBJ databases">
        <authorList>
            <person name="Hyden B.L."/>
            <person name="Feng K."/>
            <person name="Yates T."/>
            <person name="Jawdy S."/>
            <person name="Smart L.B."/>
            <person name="Muchero W."/>
        </authorList>
    </citation>
    <scope>NUCLEOTIDE SEQUENCE</scope>
    <source>
        <tissue evidence="4">Shoot tip</tissue>
    </source>
</reference>
<feature type="domain" description="RING-type" evidence="3">
    <location>
        <begin position="139"/>
        <end position="164"/>
    </location>
</feature>